<proteinExistence type="inferred from homology"/>
<evidence type="ECO:0000313" key="13">
    <source>
        <dbReference type="Proteomes" id="UP001500051"/>
    </source>
</evidence>
<reference evidence="13" key="1">
    <citation type="journal article" date="2019" name="Int. J. Syst. Evol. Microbiol.">
        <title>The Global Catalogue of Microorganisms (GCM) 10K type strain sequencing project: providing services to taxonomists for standard genome sequencing and annotation.</title>
        <authorList>
            <consortium name="The Broad Institute Genomics Platform"/>
            <consortium name="The Broad Institute Genome Sequencing Center for Infectious Disease"/>
            <person name="Wu L."/>
            <person name="Ma J."/>
        </authorList>
    </citation>
    <scope>NUCLEOTIDE SEQUENCE [LARGE SCALE GENOMIC DNA]</scope>
    <source>
        <strain evidence="13">JCM 16548</strain>
    </source>
</reference>
<keyword evidence="3 10" id="KW-0812">Transmembrane</keyword>
<evidence type="ECO:0000256" key="4">
    <source>
        <dbReference type="ARBA" id="ARBA00022989"/>
    </source>
</evidence>
<dbReference type="EMBL" id="BAAAYX010000002">
    <property type="protein sequence ID" value="GAA3690122.1"/>
    <property type="molecule type" value="Genomic_DNA"/>
</dbReference>
<sequence>MRGPREELPNDPDRPASSRGSTRPPPLTPAVLGLVGLGGMAGTAARYATSLVVPERHGWPLATLAVNLVGAFVLGLLLEALARGGEDGPGAAVRRRARLVVGTGFCGAFTTYSALAVDLDLLLRGGEAGTAVACATTTVVVGFLLCCSGIWLGARRPGPAAAG</sequence>
<dbReference type="Pfam" id="PF02537">
    <property type="entry name" value="CRCB"/>
    <property type="match status" value="1"/>
</dbReference>
<keyword evidence="4 10" id="KW-1133">Transmembrane helix</keyword>
<evidence type="ECO:0000256" key="1">
    <source>
        <dbReference type="ARBA" id="ARBA00004651"/>
    </source>
</evidence>
<comment type="similarity">
    <text evidence="7 10">Belongs to the fluoride channel Fluc/FEX (TC 1.A.43) family.</text>
</comment>
<feature type="binding site" evidence="10">
    <location>
        <position position="110"/>
    </location>
    <ligand>
        <name>Na(+)</name>
        <dbReference type="ChEBI" id="CHEBI:29101"/>
        <note>structural</note>
    </ligand>
</feature>
<feature type="transmembrane region" description="Helical" evidence="10">
    <location>
        <begin position="27"/>
        <end position="47"/>
    </location>
</feature>
<name>A0ABP7CKQ9_9ACTN</name>
<evidence type="ECO:0000313" key="12">
    <source>
        <dbReference type="EMBL" id="GAA3690122.1"/>
    </source>
</evidence>
<accession>A0ABP7CKQ9</accession>
<keyword evidence="13" id="KW-1185">Reference proteome</keyword>
<evidence type="ECO:0000256" key="5">
    <source>
        <dbReference type="ARBA" id="ARBA00023136"/>
    </source>
</evidence>
<dbReference type="PANTHER" id="PTHR28259">
    <property type="entry name" value="FLUORIDE EXPORT PROTEIN 1-RELATED"/>
    <property type="match status" value="1"/>
</dbReference>
<dbReference type="Proteomes" id="UP001500051">
    <property type="component" value="Unassembled WGS sequence"/>
</dbReference>
<keyword evidence="6 10" id="KW-0407">Ion channel</keyword>
<keyword evidence="10" id="KW-0406">Ion transport</keyword>
<feature type="transmembrane region" description="Helical" evidence="10">
    <location>
        <begin position="99"/>
        <end position="117"/>
    </location>
</feature>
<gene>
    <name evidence="10" type="primary">fluC</name>
    <name evidence="10" type="synonym">crcB</name>
    <name evidence="12" type="ORF">GCM10022204_01210</name>
</gene>
<evidence type="ECO:0000256" key="3">
    <source>
        <dbReference type="ARBA" id="ARBA00022692"/>
    </source>
</evidence>
<dbReference type="InterPro" id="IPR003691">
    <property type="entry name" value="FluC"/>
</dbReference>
<comment type="caution">
    <text evidence="12">The sequence shown here is derived from an EMBL/GenBank/DDBJ whole genome shotgun (WGS) entry which is preliminary data.</text>
</comment>
<evidence type="ECO:0000256" key="2">
    <source>
        <dbReference type="ARBA" id="ARBA00022475"/>
    </source>
</evidence>
<evidence type="ECO:0000256" key="10">
    <source>
        <dbReference type="HAMAP-Rule" id="MF_00454"/>
    </source>
</evidence>
<dbReference type="PANTHER" id="PTHR28259:SF1">
    <property type="entry name" value="FLUORIDE EXPORT PROTEIN 1-RELATED"/>
    <property type="match status" value="1"/>
</dbReference>
<comment type="function">
    <text evidence="9 10">Fluoride-specific ion channel. Important for reducing fluoride concentration in the cell, thus reducing its toxicity.</text>
</comment>
<keyword evidence="10" id="KW-0813">Transport</keyword>
<organism evidence="12 13">
    <name type="scientific">Microlunatus aurantiacus</name>
    <dbReference type="NCBI Taxonomy" id="446786"/>
    <lineage>
        <taxon>Bacteria</taxon>
        <taxon>Bacillati</taxon>
        <taxon>Actinomycetota</taxon>
        <taxon>Actinomycetes</taxon>
        <taxon>Propionibacteriales</taxon>
        <taxon>Propionibacteriaceae</taxon>
        <taxon>Microlunatus</taxon>
    </lineage>
</organism>
<feature type="binding site" evidence="10">
    <location>
        <position position="107"/>
    </location>
    <ligand>
        <name>Na(+)</name>
        <dbReference type="ChEBI" id="CHEBI:29101"/>
        <note>structural</note>
    </ligand>
</feature>
<keyword evidence="5 10" id="KW-0472">Membrane</keyword>
<evidence type="ECO:0000256" key="7">
    <source>
        <dbReference type="ARBA" id="ARBA00035120"/>
    </source>
</evidence>
<protein>
    <recommendedName>
        <fullName evidence="10">Fluoride-specific ion channel FluC</fullName>
    </recommendedName>
</protein>
<dbReference type="HAMAP" id="MF_00454">
    <property type="entry name" value="FluC"/>
    <property type="match status" value="1"/>
</dbReference>
<evidence type="ECO:0000256" key="6">
    <source>
        <dbReference type="ARBA" id="ARBA00023303"/>
    </source>
</evidence>
<comment type="subcellular location">
    <subcellularLocation>
        <location evidence="1 10">Cell membrane</location>
        <topology evidence="1 10">Multi-pass membrane protein</topology>
    </subcellularLocation>
</comment>
<comment type="activity regulation">
    <text evidence="10">Na(+) is not transported, but it plays an essential structural role and its presence is essential for fluoride channel function.</text>
</comment>
<keyword evidence="2 10" id="KW-1003">Cell membrane</keyword>
<feature type="transmembrane region" description="Helical" evidence="10">
    <location>
        <begin position="59"/>
        <end position="78"/>
    </location>
</feature>
<comment type="catalytic activity">
    <reaction evidence="8">
        <text>fluoride(in) = fluoride(out)</text>
        <dbReference type="Rhea" id="RHEA:76159"/>
        <dbReference type="ChEBI" id="CHEBI:17051"/>
    </reaction>
    <physiologicalReaction direction="left-to-right" evidence="8">
        <dbReference type="Rhea" id="RHEA:76160"/>
    </physiologicalReaction>
</comment>
<dbReference type="RefSeq" id="WP_344810325.1">
    <property type="nucleotide sequence ID" value="NZ_BAAAYX010000002.1"/>
</dbReference>
<feature type="transmembrane region" description="Helical" evidence="10">
    <location>
        <begin position="129"/>
        <end position="154"/>
    </location>
</feature>
<evidence type="ECO:0000256" key="8">
    <source>
        <dbReference type="ARBA" id="ARBA00035585"/>
    </source>
</evidence>
<feature type="region of interest" description="Disordered" evidence="11">
    <location>
        <begin position="1"/>
        <end position="27"/>
    </location>
</feature>
<feature type="compositionally biased region" description="Basic and acidic residues" evidence="11">
    <location>
        <begin position="1"/>
        <end position="16"/>
    </location>
</feature>
<keyword evidence="10" id="KW-0479">Metal-binding</keyword>
<evidence type="ECO:0000256" key="11">
    <source>
        <dbReference type="SAM" id="MobiDB-lite"/>
    </source>
</evidence>
<evidence type="ECO:0000256" key="9">
    <source>
        <dbReference type="ARBA" id="ARBA00049940"/>
    </source>
</evidence>
<keyword evidence="10" id="KW-0915">Sodium</keyword>